<keyword evidence="2" id="KW-1003">Cell membrane</keyword>
<comment type="subcellular location">
    <subcellularLocation>
        <location evidence="1">Cell membrane</location>
        <topology evidence="1">Multi-pass membrane protein</topology>
    </subcellularLocation>
</comment>
<sequence>MNFKEVVISQNVDIFIRLVIGVTLVIFGLSTFGALFGVLAGSVFGFVMYKKYLTKLAIGEGKKNSYKPKNMLSKSIPIVVGSIATFSLISMDIILVKHFFPSHQAGIYASLSTLGKITYFATLPIGAVMFPYVSKRHSKGYGYRKIFMTGVFLNLAISSVLLCIYYFYPNAMINILFGEGYLQASVYLFKFGIFISLVSLATFMVNFFLSRGNKAISKIAAVAALI</sequence>
<feature type="transmembrane region" description="Helical" evidence="6">
    <location>
        <begin position="76"/>
        <end position="96"/>
    </location>
</feature>
<dbReference type="GO" id="GO:0005886">
    <property type="term" value="C:plasma membrane"/>
    <property type="evidence" value="ECO:0007669"/>
    <property type="project" value="UniProtKB-SubCell"/>
</dbReference>
<protein>
    <recommendedName>
        <fullName evidence="8">Polysaccharide biosynthesis protein C-terminal domain-containing protein</fullName>
    </recommendedName>
</protein>
<evidence type="ECO:0000256" key="5">
    <source>
        <dbReference type="ARBA" id="ARBA00023136"/>
    </source>
</evidence>
<dbReference type="PANTHER" id="PTHR30250">
    <property type="entry name" value="PST FAMILY PREDICTED COLANIC ACID TRANSPORTER"/>
    <property type="match status" value="1"/>
</dbReference>
<accession>X1ALH8</accession>
<dbReference type="InterPro" id="IPR050833">
    <property type="entry name" value="Poly_Biosynth_Transport"/>
</dbReference>
<evidence type="ECO:0008006" key="8">
    <source>
        <dbReference type="Google" id="ProtNLM"/>
    </source>
</evidence>
<feature type="transmembrane region" description="Helical" evidence="6">
    <location>
        <begin position="14"/>
        <end position="47"/>
    </location>
</feature>
<keyword evidence="3 6" id="KW-0812">Transmembrane</keyword>
<feature type="transmembrane region" description="Helical" evidence="6">
    <location>
        <begin position="188"/>
        <end position="209"/>
    </location>
</feature>
<evidence type="ECO:0000256" key="4">
    <source>
        <dbReference type="ARBA" id="ARBA00022989"/>
    </source>
</evidence>
<dbReference type="EMBL" id="BART01019218">
    <property type="protein sequence ID" value="GAG83389.1"/>
    <property type="molecule type" value="Genomic_DNA"/>
</dbReference>
<organism evidence="7">
    <name type="scientific">marine sediment metagenome</name>
    <dbReference type="NCBI Taxonomy" id="412755"/>
    <lineage>
        <taxon>unclassified sequences</taxon>
        <taxon>metagenomes</taxon>
        <taxon>ecological metagenomes</taxon>
    </lineage>
</organism>
<evidence type="ECO:0000313" key="7">
    <source>
        <dbReference type="EMBL" id="GAG83389.1"/>
    </source>
</evidence>
<gene>
    <name evidence="7" type="ORF">S01H4_36032</name>
</gene>
<dbReference type="PANTHER" id="PTHR30250:SF28">
    <property type="entry name" value="POLYSACCHARIDE BIOSYNTHESIS PROTEIN"/>
    <property type="match status" value="1"/>
</dbReference>
<proteinExistence type="predicted"/>
<evidence type="ECO:0000256" key="2">
    <source>
        <dbReference type="ARBA" id="ARBA00022475"/>
    </source>
</evidence>
<evidence type="ECO:0000256" key="1">
    <source>
        <dbReference type="ARBA" id="ARBA00004651"/>
    </source>
</evidence>
<feature type="transmembrane region" description="Helical" evidence="6">
    <location>
        <begin position="116"/>
        <end position="134"/>
    </location>
</feature>
<feature type="transmembrane region" description="Helical" evidence="6">
    <location>
        <begin position="146"/>
        <end position="168"/>
    </location>
</feature>
<name>X1ALH8_9ZZZZ</name>
<keyword evidence="4 6" id="KW-1133">Transmembrane helix</keyword>
<dbReference type="AlphaFoldDB" id="X1ALH8"/>
<feature type="non-terminal residue" evidence="7">
    <location>
        <position position="226"/>
    </location>
</feature>
<evidence type="ECO:0000256" key="3">
    <source>
        <dbReference type="ARBA" id="ARBA00022692"/>
    </source>
</evidence>
<evidence type="ECO:0000256" key="6">
    <source>
        <dbReference type="SAM" id="Phobius"/>
    </source>
</evidence>
<reference evidence="7" key="1">
    <citation type="journal article" date="2014" name="Front. Microbiol.">
        <title>High frequency of phylogenetically diverse reductive dehalogenase-homologous genes in deep subseafloor sedimentary metagenomes.</title>
        <authorList>
            <person name="Kawai M."/>
            <person name="Futagami T."/>
            <person name="Toyoda A."/>
            <person name="Takaki Y."/>
            <person name="Nishi S."/>
            <person name="Hori S."/>
            <person name="Arai W."/>
            <person name="Tsubouchi T."/>
            <person name="Morono Y."/>
            <person name="Uchiyama I."/>
            <person name="Ito T."/>
            <person name="Fujiyama A."/>
            <person name="Inagaki F."/>
            <person name="Takami H."/>
        </authorList>
    </citation>
    <scope>NUCLEOTIDE SEQUENCE</scope>
    <source>
        <strain evidence="7">Expedition CK06-06</strain>
    </source>
</reference>
<keyword evidence="5 6" id="KW-0472">Membrane</keyword>
<dbReference type="Pfam" id="PF13440">
    <property type="entry name" value="Polysacc_synt_3"/>
    <property type="match status" value="1"/>
</dbReference>
<comment type="caution">
    <text evidence="7">The sequence shown here is derived from an EMBL/GenBank/DDBJ whole genome shotgun (WGS) entry which is preliminary data.</text>
</comment>